<gene>
    <name evidence="1" type="ORF">OVA965_LOCUS6533</name>
    <name evidence="2" type="ORF">TMI583_LOCUS6529</name>
</gene>
<comment type="caution">
    <text evidence="1">The sequence shown here is derived from an EMBL/GenBank/DDBJ whole genome shotgun (WGS) entry which is preliminary data.</text>
</comment>
<dbReference type="AlphaFoldDB" id="A0A8S2D4N7"/>
<dbReference type="Proteomes" id="UP000682733">
    <property type="component" value="Unassembled WGS sequence"/>
</dbReference>
<evidence type="ECO:0000313" key="1">
    <source>
        <dbReference type="EMBL" id="CAF0838778.1"/>
    </source>
</evidence>
<name>A0A8S2D4N7_9BILA</name>
<accession>A0A8S2D4N7</accession>
<dbReference type="EMBL" id="CAJNOK010001977">
    <property type="protein sequence ID" value="CAF0838778.1"/>
    <property type="molecule type" value="Genomic_DNA"/>
</dbReference>
<protein>
    <submittedName>
        <fullName evidence="1">Uncharacterized protein</fullName>
    </submittedName>
</protein>
<organism evidence="1 3">
    <name type="scientific">Didymodactylos carnosus</name>
    <dbReference type="NCBI Taxonomy" id="1234261"/>
    <lineage>
        <taxon>Eukaryota</taxon>
        <taxon>Metazoa</taxon>
        <taxon>Spiralia</taxon>
        <taxon>Gnathifera</taxon>
        <taxon>Rotifera</taxon>
        <taxon>Eurotatoria</taxon>
        <taxon>Bdelloidea</taxon>
        <taxon>Philodinida</taxon>
        <taxon>Philodinidae</taxon>
        <taxon>Didymodactylos</taxon>
    </lineage>
</organism>
<sequence length="294" mass="32418">MSDGELKNSSSKPILIKPSTIDSTLIINASPSRSFINSTVATTPTISTINSATTYIPFQDNSLDLPLLAYGLTKYYCSVVNCDMPLLTGFFATHLQTKPRPSHIVSFCSPINDDPSSQTCAEFPCSTLNPLKKNVHHHAIMVDASTMSMIKVQHFADVNLVDQIPSVSLAAEEVKKLEENVGSLISTNGCFSTSQDINVTLIFTGADSDEVKSVLFEVRADPRLKAVVFADIDQYSSMRGEKEVLFSLGAVFKIDSIQYDAHQRLWVLKMTTSDYGSKSVYEHLKLQKKQTYGR</sequence>
<dbReference type="EMBL" id="CAJOBA010001977">
    <property type="protein sequence ID" value="CAF3623688.1"/>
    <property type="molecule type" value="Genomic_DNA"/>
</dbReference>
<evidence type="ECO:0000313" key="3">
    <source>
        <dbReference type="Proteomes" id="UP000677228"/>
    </source>
</evidence>
<reference evidence="1" key="1">
    <citation type="submission" date="2021-02" db="EMBL/GenBank/DDBJ databases">
        <authorList>
            <person name="Nowell W R."/>
        </authorList>
    </citation>
    <scope>NUCLEOTIDE SEQUENCE</scope>
</reference>
<dbReference type="Gene3D" id="3.90.176.10">
    <property type="entry name" value="Toxin ADP-ribosyltransferase, Chain A, domain 1"/>
    <property type="match status" value="1"/>
</dbReference>
<dbReference type="Proteomes" id="UP000677228">
    <property type="component" value="Unassembled WGS sequence"/>
</dbReference>
<proteinExistence type="predicted"/>
<dbReference type="SUPFAM" id="SSF56399">
    <property type="entry name" value="ADP-ribosylation"/>
    <property type="match status" value="1"/>
</dbReference>
<evidence type="ECO:0000313" key="2">
    <source>
        <dbReference type="EMBL" id="CAF3623688.1"/>
    </source>
</evidence>